<protein>
    <submittedName>
        <fullName evidence="1">Uncharacterized protein</fullName>
    </submittedName>
</protein>
<sequence>MSRKDILKEITQDIINNNSLLQEIMGTKKKIISNNKKEKKFSFDYIIDGYLNKIQKNPHKKIIFLIEFLDLFKEQISEKDKDVILKSLKDKKNKEKLRERMVSLAHIFNLNL</sequence>
<name>A0A0F9N9A6_9ZZZZ</name>
<dbReference type="AlphaFoldDB" id="A0A0F9N9A6"/>
<comment type="caution">
    <text evidence="1">The sequence shown here is derived from an EMBL/GenBank/DDBJ whole genome shotgun (WGS) entry which is preliminary data.</text>
</comment>
<proteinExistence type="predicted"/>
<reference evidence="1" key="1">
    <citation type="journal article" date="2015" name="Nature">
        <title>Complex archaea that bridge the gap between prokaryotes and eukaryotes.</title>
        <authorList>
            <person name="Spang A."/>
            <person name="Saw J.H."/>
            <person name="Jorgensen S.L."/>
            <person name="Zaremba-Niedzwiedzka K."/>
            <person name="Martijn J."/>
            <person name="Lind A.E."/>
            <person name="van Eijk R."/>
            <person name="Schleper C."/>
            <person name="Guy L."/>
            <person name="Ettema T.J."/>
        </authorList>
    </citation>
    <scope>NUCLEOTIDE SEQUENCE</scope>
</reference>
<dbReference type="EMBL" id="LAZR01007431">
    <property type="protein sequence ID" value="KKM85320.1"/>
    <property type="molecule type" value="Genomic_DNA"/>
</dbReference>
<gene>
    <name evidence="1" type="ORF">LCGC14_1290300</name>
</gene>
<accession>A0A0F9N9A6</accession>
<evidence type="ECO:0000313" key="1">
    <source>
        <dbReference type="EMBL" id="KKM85320.1"/>
    </source>
</evidence>
<organism evidence="1">
    <name type="scientific">marine sediment metagenome</name>
    <dbReference type="NCBI Taxonomy" id="412755"/>
    <lineage>
        <taxon>unclassified sequences</taxon>
        <taxon>metagenomes</taxon>
        <taxon>ecological metagenomes</taxon>
    </lineage>
</organism>